<name>A0A9D3XEL9_9SAUR</name>
<protein>
    <submittedName>
        <fullName evidence="1">Uncharacterized protein</fullName>
    </submittedName>
</protein>
<sequence>MCSGPPKLSSGGLLERELHSFSRPDREGPQPPHSSLITALLQRRELNLPLSARWTGLDCQTQENKSAGFVHGSPLARLMSKCVPPSIKICLSFFWQCNVWFPYTSSQSTFGEVCTLSSKNGHIVACHCTL</sequence>
<reference evidence="1" key="1">
    <citation type="submission" date="2021-09" db="EMBL/GenBank/DDBJ databases">
        <title>The genome of Mauremys mutica provides insights into the evolution of semi-aquatic lifestyle.</title>
        <authorList>
            <person name="Gong S."/>
            <person name="Gao Y."/>
        </authorList>
    </citation>
    <scope>NUCLEOTIDE SEQUENCE</scope>
    <source>
        <strain evidence="1">MM-2020</strain>
        <tissue evidence="1">Muscle</tissue>
    </source>
</reference>
<keyword evidence="2" id="KW-1185">Reference proteome</keyword>
<evidence type="ECO:0000313" key="1">
    <source>
        <dbReference type="EMBL" id="KAH1177620.1"/>
    </source>
</evidence>
<comment type="caution">
    <text evidence="1">The sequence shown here is derived from an EMBL/GenBank/DDBJ whole genome shotgun (WGS) entry which is preliminary data.</text>
</comment>
<evidence type="ECO:0000313" key="2">
    <source>
        <dbReference type="Proteomes" id="UP000827986"/>
    </source>
</evidence>
<proteinExistence type="predicted"/>
<dbReference type="EMBL" id="JAHDVG010000474">
    <property type="protein sequence ID" value="KAH1177620.1"/>
    <property type="molecule type" value="Genomic_DNA"/>
</dbReference>
<dbReference type="Proteomes" id="UP000827986">
    <property type="component" value="Unassembled WGS sequence"/>
</dbReference>
<gene>
    <name evidence="1" type="ORF">KIL84_011322</name>
</gene>
<accession>A0A9D3XEL9</accession>
<organism evidence="1 2">
    <name type="scientific">Mauremys mutica</name>
    <name type="common">yellowpond turtle</name>
    <dbReference type="NCBI Taxonomy" id="74926"/>
    <lineage>
        <taxon>Eukaryota</taxon>
        <taxon>Metazoa</taxon>
        <taxon>Chordata</taxon>
        <taxon>Craniata</taxon>
        <taxon>Vertebrata</taxon>
        <taxon>Euteleostomi</taxon>
        <taxon>Archelosauria</taxon>
        <taxon>Testudinata</taxon>
        <taxon>Testudines</taxon>
        <taxon>Cryptodira</taxon>
        <taxon>Durocryptodira</taxon>
        <taxon>Testudinoidea</taxon>
        <taxon>Geoemydidae</taxon>
        <taxon>Geoemydinae</taxon>
        <taxon>Mauremys</taxon>
    </lineage>
</organism>
<dbReference type="AlphaFoldDB" id="A0A9D3XEL9"/>